<dbReference type="OrthoDB" id="4273937at2"/>
<feature type="domain" description="Ricin B lectin" evidence="2">
    <location>
        <begin position="17"/>
        <end position="83"/>
    </location>
</feature>
<dbReference type="Pfam" id="PF14200">
    <property type="entry name" value="RicinB_lectin_2"/>
    <property type="match status" value="1"/>
</dbReference>
<protein>
    <recommendedName>
        <fullName evidence="2">Ricin B lectin domain-containing protein</fullName>
    </recommendedName>
</protein>
<accession>A0A229SNJ9</accession>
<evidence type="ECO:0000313" key="3">
    <source>
        <dbReference type="EMBL" id="OXM60382.1"/>
    </source>
</evidence>
<evidence type="ECO:0000259" key="2">
    <source>
        <dbReference type="Pfam" id="PF14200"/>
    </source>
</evidence>
<organism evidence="3 4">
    <name type="scientific">Amycolatopsis vastitatis</name>
    <dbReference type="NCBI Taxonomy" id="1905142"/>
    <lineage>
        <taxon>Bacteria</taxon>
        <taxon>Bacillati</taxon>
        <taxon>Actinomycetota</taxon>
        <taxon>Actinomycetes</taxon>
        <taxon>Pseudonocardiales</taxon>
        <taxon>Pseudonocardiaceae</taxon>
        <taxon>Amycolatopsis</taxon>
    </lineage>
</organism>
<dbReference type="InterPro" id="IPR035992">
    <property type="entry name" value="Ricin_B-like_lectins"/>
</dbReference>
<keyword evidence="4" id="KW-1185">Reference proteome</keyword>
<dbReference type="EMBL" id="NMUL01000063">
    <property type="protein sequence ID" value="OXM60382.1"/>
    <property type="molecule type" value="Genomic_DNA"/>
</dbReference>
<dbReference type="Proteomes" id="UP000215199">
    <property type="component" value="Unassembled WGS sequence"/>
</dbReference>
<feature type="region of interest" description="Disordered" evidence="1">
    <location>
        <begin position="1"/>
        <end position="27"/>
    </location>
</feature>
<sequence length="95" mass="10321">MAVERPPWGGSPTRGTTGGCLGPRDDIGRNGAPMWVGPCGNTAVEAFYVTRNPEGYYRFENIVTKRYLEAATGGTNGTAVQLWDFVAGGTNQWWH</sequence>
<dbReference type="SUPFAM" id="SSF50370">
    <property type="entry name" value="Ricin B-like lectins"/>
    <property type="match status" value="1"/>
</dbReference>
<name>A0A229SNJ9_9PSEU</name>
<dbReference type="CDD" id="cd00161">
    <property type="entry name" value="beta-trefoil_Ricin-like"/>
    <property type="match status" value="1"/>
</dbReference>
<evidence type="ECO:0000313" key="4">
    <source>
        <dbReference type="Proteomes" id="UP000215199"/>
    </source>
</evidence>
<dbReference type="InterPro" id="IPR000772">
    <property type="entry name" value="Ricin_B_lectin"/>
</dbReference>
<comment type="caution">
    <text evidence="3">The sequence shown here is derived from an EMBL/GenBank/DDBJ whole genome shotgun (WGS) entry which is preliminary data.</text>
</comment>
<dbReference type="AlphaFoldDB" id="A0A229SNJ9"/>
<gene>
    <name evidence="3" type="ORF">CF165_42970</name>
</gene>
<dbReference type="RefSeq" id="WP_093953335.1">
    <property type="nucleotide sequence ID" value="NZ_NMUL01000063.1"/>
</dbReference>
<evidence type="ECO:0000256" key="1">
    <source>
        <dbReference type="SAM" id="MobiDB-lite"/>
    </source>
</evidence>
<dbReference type="Gene3D" id="2.80.10.50">
    <property type="match status" value="1"/>
</dbReference>
<reference evidence="4" key="1">
    <citation type="submission" date="2017-07" db="EMBL/GenBank/DDBJ databases">
        <title>Comparative genome mining reveals phylogenetic distribution patterns of secondary metabolites in Amycolatopsis.</title>
        <authorList>
            <person name="Adamek M."/>
            <person name="Alanjary M."/>
            <person name="Sales-Ortells H."/>
            <person name="Goodfellow M."/>
            <person name="Bull A.T."/>
            <person name="Kalinowski J."/>
            <person name="Ziemert N."/>
        </authorList>
    </citation>
    <scope>NUCLEOTIDE SEQUENCE [LARGE SCALE GENOMIC DNA]</scope>
    <source>
        <strain evidence="4">H5</strain>
    </source>
</reference>
<proteinExistence type="predicted"/>